<dbReference type="InterPro" id="IPR039363">
    <property type="entry name" value="ZNF750"/>
</dbReference>
<proteinExistence type="predicted"/>
<feature type="compositionally biased region" description="Acidic residues" evidence="1">
    <location>
        <begin position="580"/>
        <end position="599"/>
    </location>
</feature>
<feature type="compositionally biased region" description="Polar residues" evidence="1">
    <location>
        <begin position="316"/>
        <end position="327"/>
    </location>
</feature>
<dbReference type="RefSeq" id="XP_031417137.2">
    <property type="nucleotide sequence ID" value="XM_031561277.2"/>
</dbReference>
<reference evidence="4" key="1">
    <citation type="submission" date="2025-08" db="UniProtKB">
        <authorList>
            <consortium name="RefSeq"/>
        </authorList>
    </citation>
    <scope>IDENTIFICATION</scope>
</reference>
<feature type="region of interest" description="Disordered" evidence="1">
    <location>
        <begin position="311"/>
        <end position="336"/>
    </location>
</feature>
<feature type="compositionally biased region" description="Basic and acidic residues" evidence="1">
    <location>
        <begin position="117"/>
        <end position="130"/>
    </location>
</feature>
<evidence type="ECO:0000259" key="2">
    <source>
        <dbReference type="Pfam" id="PF15269"/>
    </source>
</evidence>
<feature type="region of interest" description="Disordered" evidence="1">
    <location>
        <begin position="451"/>
        <end position="482"/>
    </location>
</feature>
<feature type="region of interest" description="Disordered" evidence="1">
    <location>
        <begin position="651"/>
        <end position="677"/>
    </location>
</feature>
<feature type="compositionally biased region" description="Basic and acidic residues" evidence="1">
    <location>
        <begin position="468"/>
        <end position="482"/>
    </location>
</feature>
<feature type="region of interest" description="Disordered" evidence="1">
    <location>
        <begin position="93"/>
        <end position="155"/>
    </location>
</feature>
<feature type="compositionally biased region" description="Low complexity" evidence="1">
    <location>
        <begin position="104"/>
        <end position="116"/>
    </location>
</feature>
<dbReference type="PANTHER" id="PTHR14678:SF2">
    <property type="entry name" value="PROLINE-RICH PROTEIN 35"/>
    <property type="match status" value="1"/>
</dbReference>
<dbReference type="Pfam" id="PF15269">
    <property type="entry name" value="zf-C2H2_7"/>
    <property type="match status" value="1"/>
</dbReference>
<feature type="region of interest" description="Disordered" evidence="1">
    <location>
        <begin position="352"/>
        <end position="410"/>
    </location>
</feature>
<feature type="compositionally biased region" description="Basic and acidic residues" evidence="1">
    <location>
        <begin position="144"/>
        <end position="155"/>
    </location>
</feature>
<dbReference type="KEGG" id="char:105903298"/>
<feature type="domain" description="Zinc finger protein 750-like zinc finger" evidence="2">
    <location>
        <begin position="19"/>
        <end position="69"/>
    </location>
</feature>
<evidence type="ECO:0000256" key="1">
    <source>
        <dbReference type="SAM" id="MobiDB-lite"/>
    </source>
</evidence>
<evidence type="ECO:0000313" key="4">
    <source>
        <dbReference type="RefSeq" id="XP_031417137.2"/>
    </source>
</evidence>
<sequence>MSKEEQACKVNMGCTKHKERKPKKPHYIPRPWGKPYNYKCFQCPFTCMEKSHLYNHMKYSLCKNSLSLLIDSDWPYKKGNLLHADQLRLQAGLGHRSPPKDQAEQAAAASEQSPSRAPEEDRRGEEEGSEGKGTATLRLEPAGGEDRGGAKHTKQEADVVMADAFSLEEQLLRARSFEVESRLRQYRLPKACLSTPALLPESWRLLGCPTQAKPKTEAQAGERGASSLSCYPPPPPPEPPALNLSLLGLSYPLTPGLFSYLNPASSHTHAQLATLPFLTHPHTAAERTLLPPRFYYPFLCEHSLGTPPSPLHLSKTLKSPQLSSQDASPAPTTPPYPAKLSLWGVPAVRPTSTQASPAAWTSPERASPEPELRAGDRSRTGVWGLEHGVKRPAPPSESSECPAEKKPSLGGVPLDFLRNLHRNTPSGAMTTDKVLLNSSVNEWYTNLRRATSESPPREVVSPAPVGRGGEKVREQMEDRDRDREADLLEDLSSALQEYHQAEHRAATILAQDGTSAQLLWDHLTQIRSQLSHITQALQRTAPNADGPLDLSVKKDPSTAALTRDSTAQSLIGETLKEDMSSESEEEEERDGDDGEEEVEDGGREMKEKRKRSLDLLIKLNQTGIAMVKGEGMWGERTTKCEADSSVLLCPKHTHTHTSNTHTPPASHPHSPLTAADT</sequence>
<dbReference type="PANTHER" id="PTHR14678">
    <property type="entry name" value="PROLINE-RICH PROTEIN 35-RELATED"/>
    <property type="match status" value="1"/>
</dbReference>
<feature type="compositionally biased region" description="Basic and acidic residues" evidence="1">
    <location>
        <begin position="366"/>
        <end position="379"/>
    </location>
</feature>
<dbReference type="AlphaFoldDB" id="A0A6P8F1W8"/>
<accession>A0A6P8F1W8</accession>
<feature type="region of interest" description="Disordered" evidence="1">
    <location>
        <begin position="214"/>
        <end position="236"/>
    </location>
</feature>
<keyword evidence="3" id="KW-1185">Reference proteome</keyword>
<dbReference type="OrthoDB" id="9885698at2759"/>
<dbReference type="Proteomes" id="UP000515152">
    <property type="component" value="Chromosome 23"/>
</dbReference>
<dbReference type="GeneID" id="105903298"/>
<dbReference type="InterPro" id="IPR039064">
    <property type="entry name" value="ZNF750_Znf"/>
</dbReference>
<gene>
    <name evidence="4" type="primary">prr35</name>
</gene>
<organism evidence="3 4">
    <name type="scientific">Clupea harengus</name>
    <name type="common">Atlantic herring</name>
    <dbReference type="NCBI Taxonomy" id="7950"/>
    <lineage>
        <taxon>Eukaryota</taxon>
        <taxon>Metazoa</taxon>
        <taxon>Chordata</taxon>
        <taxon>Craniata</taxon>
        <taxon>Vertebrata</taxon>
        <taxon>Euteleostomi</taxon>
        <taxon>Actinopterygii</taxon>
        <taxon>Neopterygii</taxon>
        <taxon>Teleostei</taxon>
        <taxon>Clupei</taxon>
        <taxon>Clupeiformes</taxon>
        <taxon>Clupeoidei</taxon>
        <taxon>Clupeidae</taxon>
        <taxon>Clupea</taxon>
    </lineage>
</organism>
<evidence type="ECO:0000313" key="3">
    <source>
        <dbReference type="Proteomes" id="UP000515152"/>
    </source>
</evidence>
<dbReference type="CTD" id="146325"/>
<feature type="region of interest" description="Disordered" evidence="1">
    <location>
        <begin position="565"/>
        <end position="609"/>
    </location>
</feature>
<name>A0A6P8F1W8_CLUHA</name>
<feature type="compositionally biased region" description="Low complexity" evidence="1">
    <location>
        <begin position="656"/>
        <end position="677"/>
    </location>
</feature>
<protein>
    <submittedName>
        <fullName evidence="4">Proline-rich protein 35</fullName>
    </submittedName>
</protein>